<dbReference type="GO" id="GO:0003735">
    <property type="term" value="F:structural constituent of ribosome"/>
    <property type="evidence" value="ECO:0007669"/>
    <property type="project" value="InterPro"/>
</dbReference>
<dbReference type="Proteomes" id="UP000270296">
    <property type="component" value="Unassembled WGS sequence"/>
</dbReference>
<protein>
    <recommendedName>
        <fullName evidence="4">Large ribosomal subunit protein uL16m</fullName>
    </recommendedName>
</protein>
<keyword evidence="2" id="KW-0689">Ribosomal protein</keyword>
<organism evidence="7">
    <name type="scientific">Soboliphyme baturini</name>
    <dbReference type="NCBI Taxonomy" id="241478"/>
    <lineage>
        <taxon>Eukaryota</taxon>
        <taxon>Metazoa</taxon>
        <taxon>Ecdysozoa</taxon>
        <taxon>Nematoda</taxon>
        <taxon>Enoplea</taxon>
        <taxon>Dorylaimia</taxon>
        <taxon>Dioctophymatida</taxon>
        <taxon>Dioctophymatoidea</taxon>
        <taxon>Soboliphymatidae</taxon>
        <taxon>Soboliphyme</taxon>
    </lineage>
</organism>
<dbReference type="GO" id="GO:0019843">
    <property type="term" value="F:rRNA binding"/>
    <property type="evidence" value="ECO:0007669"/>
    <property type="project" value="InterPro"/>
</dbReference>
<name>A0A183IU44_9BILA</name>
<reference evidence="7" key="1">
    <citation type="submission" date="2016-06" db="UniProtKB">
        <authorList>
            <consortium name="WormBaseParasite"/>
        </authorList>
    </citation>
    <scope>IDENTIFICATION</scope>
</reference>
<evidence type="ECO:0000313" key="5">
    <source>
        <dbReference type="EMBL" id="VDP12034.1"/>
    </source>
</evidence>
<evidence type="ECO:0000256" key="3">
    <source>
        <dbReference type="ARBA" id="ARBA00023274"/>
    </source>
</evidence>
<dbReference type="GO" id="GO:0005762">
    <property type="term" value="C:mitochondrial large ribosomal subunit"/>
    <property type="evidence" value="ECO:0007669"/>
    <property type="project" value="TreeGrafter"/>
</dbReference>
<dbReference type="AlphaFoldDB" id="A0A183IU44"/>
<dbReference type="EMBL" id="UZAM01010357">
    <property type="protein sequence ID" value="VDP12034.1"/>
    <property type="molecule type" value="Genomic_DNA"/>
</dbReference>
<sequence length="187" mass="21947">MSGLSRTSHYPQVRNPKLQTIEWVKQERITYLRLFSLEKIYFPPSGERQLPQVPKVPVFDASVNEVPKKHTKRLIEIRGPELVHTKLIHQQYGVRALVGGFMHYHNFETIRKMVNYWIKDDKKFAIWRVDAPWLPRTKVPQGLKLGGGKRSIHHYVTPVRAKRIVMEYGGFVSFEEVLLYFADVSMM</sequence>
<evidence type="ECO:0000256" key="2">
    <source>
        <dbReference type="ARBA" id="ARBA00022980"/>
    </source>
</evidence>
<dbReference type="WBParaSite" id="SBAD_0000740801-mRNA-1">
    <property type="protein sequence ID" value="SBAD_0000740801-mRNA-1"/>
    <property type="gene ID" value="SBAD_0000740801"/>
</dbReference>
<gene>
    <name evidence="5" type="ORF">SBAD_LOCUS7141</name>
</gene>
<reference evidence="5 6" key="2">
    <citation type="submission" date="2018-11" db="EMBL/GenBank/DDBJ databases">
        <authorList>
            <consortium name="Pathogen Informatics"/>
        </authorList>
    </citation>
    <scope>NUCLEOTIDE SEQUENCE [LARGE SCALE GENOMIC DNA]</scope>
</reference>
<dbReference type="SUPFAM" id="SSF54686">
    <property type="entry name" value="Ribosomal protein L16p/L10e"/>
    <property type="match status" value="1"/>
</dbReference>
<accession>A0A183IU44</accession>
<dbReference type="InterPro" id="IPR047873">
    <property type="entry name" value="Ribosomal_uL16"/>
</dbReference>
<dbReference type="Pfam" id="PF00252">
    <property type="entry name" value="Ribosomal_L16"/>
    <property type="match status" value="1"/>
</dbReference>
<dbReference type="InterPro" id="IPR000114">
    <property type="entry name" value="Ribosomal_uL16_bact-type"/>
</dbReference>
<dbReference type="PANTHER" id="PTHR12220">
    <property type="entry name" value="50S/60S RIBOSOMAL PROTEIN L16"/>
    <property type="match status" value="1"/>
</dbReference>
<dbReference type="OrthoDB" id="268521at2759"/>
<dbReference type="PANTHER" id="PTHR12220:SF13">
    <property type="entry name" value="LARGE RIBOSOMAL SUBUNIT PROTEIN UL16M"/>
    <property type="match status" value="1"/>
</dbReference>
<keyword evidence="3" id="KW-0687">Ribonucleoprotein</keyword>
<evidence type="ECO:0000256" key="4">
    <source>
        <dbReference type="ARBA" id="ARBA00035302"/>
    </source>
</evidence>
<keyword evidence="6" id="KW-1185">Reference proteome</keyword>
<evidence type="ECO:0000313" key="6">
    <source>
        <dbReference type="Proteomes" id="UP000270296"/>
    </source>
</evidence>
<dbReference type="InterPro" id="IPR036920">
    <property type="entry name" value="Ribosomal_uL16_sf"/>
</dbReference>
<dbReference type="GO" id="GO:0032543">
    <property type="term" value="P:mitochondrial translation"/>
    <property type="evidence" value="ECO:0007669"/>
    <property type="project" value="TreeGrafter"/>
</dbReference>
<dbReference type="Gene3D" id="3.90.1170.10">
    <property type="entry name" value="Ribosomal protein L10e/L16"/>
    <property type="match status" value="1"/>
</dbReference>
<evidence type="ECO:0000313" key="7">
    <source>
        <dbReference type="WBParaSite" id="SBAD_0000740801-mRNA-1"/>
    </source>
</evidence>
<comment type="similarity">
    <text evidence="1">Belongs to the universal ribosomal protein uL16 family.</text>
</comment>
<evidence type="ECO:0000256" key="1">
    <source>
        <dbReference type="ARBA" id="ARBA00008931"/>
    </source>
</evidence>
<proteinExistence type="inferred from homology"/>